<evidence type="ECO:0000313" key="2">
    <source>
        <dbReference type="EMBL" id="THX22214.1"/>
    </source>
</evidence>
<proteinExistence type="predicted"/>
<dbReference type="AlphaFoldDB" id="A0AB74JGY5"/>
<sequence>MPLVIPGMQSSGGDDKTSKWMDQLMGKKLGDNSDNVTFAKKDLPQQHRVVKGDSMMTMDHNPDRLNIHVGDDGTVHKVTHGQATSYDYEGPTIMKTTKHQDTSNGHGNTYISMEPDNE</sequence>
<reference evidence="2 3" key="1">
    <citation type="submission" date="2018-10" db="EMBL/GenBank/DDBJ databases">
        <title>Fifty Aureobasidium pullulans genomes reveal a recombining polyextremotolerant generalist.</title>
        <authorList>
            <person name="Gostincar C."/>
            <person name="Turk M."/>
            <person name="Zajc J."/>
            <person name="Gunde-Cimerman N."/>
        </authorList>
    </citation>
    <scope>NUCLEOTIDE SEQUENCE [LARGE SCALE GENOMIC DNA]</scope>
    <source>
        <strain evidence="2 3">EXF-10081</strain>
    </source>
</reference>
<gene>
    <name evidence="2" type="ORF">D6D12_09367</name>
</gene>
<name>A0AB74JGY5_AURPU</name>
<dbReference type="InterPro" id="IPR021719">
    <property type="entry name" value="Prot_inh_I78"/>
</dbReference>
<comment type="caution">
    <text evidence="2">The sequence shown here is derived from an EMBL/GenBank/DDBJ whole genome shotgun (WGS) entry which is preliminary data.</text>
</comment>
<accession>A0AB74JGY5</accession>
<dbReference type="Pfam" id="PF11720">
    <property type="entry name" value="Inhibitor_I78"/>
    <property type="match status" value="1"/>
</dbReference>
<dbReference type="Proteomes" id="UP000310374">
    <property type="component" value="Unassembled WGS sequence"/>
</dbReference>
<feature type="compositionally biased region" description="Polar residues" evidence="1">
    <location>
        <begin position="102"/>
        <end position="111"/>
    </location>
</feature>
<evidence type="ECO:0000256" key="1">
    <source>
        <dbReference type="SAM" id="MobiDB-lite"/>
    </source>
</evidence>
<organism evidence="2 3">
    <name type="scientific">Aureobasidium pullulans</name>
    <name type="common">Black yeast</name>
    <name type="synonym">Pullularia pullulans</name>
    <dbReference type="NCBI Taxonomy" id="5580"/>
    <lineage>
        <taxon>Eukaryota</taxon>
        <taxon>Fungi</taxon>
        <taxon>Dikarya</taxon>
        <taxon>Ascomycota</taxon>
        <taxon>Pezizomycotina</taxon>
        <taxon>Dothideomycetes</taxon>
        <taxon>Dothideomycetidae</taxon>
        <taxon>Dothideales</taxon>
        <taxon>Saccotheciaceae</taxon>
        <taxon>Aureobasidium</taxon>
    </lineage>
</organism>
<feature type="region of interest" description="Disordered" evidence="1">
    <location>
        <begin position="95"/>
        <end position="118"/>
    </location>
</feature>
<dbReference type="Gene3D" id="3.30.10.10">
    <property type="entry name" value="Trypsin Inhibitor V, subunit A"/>
    <property type="match status" value="1"/>
</dbReference>
<protein>
    <recommendedName>
        <fullName evidence="4">Hypervirulence associated protein TUDOR domain-containing protein</fullName>
    </recommendedName>
</protein>
<evidence type="ECO:0000313" key="3">
    <source>
        <dbReference type="Proteomes" id="UP000310374"/>
    </source>
</evidence>
<dbReference type="PANTHER" id="PTHR39600">
    <property type="entry name" value="PEPTIDASE INHIBITOR I78 FAMILY PROTEIN"/>
    <property type="match status" value="1"/>
</dbReference>
<dbReference type="PANTHER" id="PTHR39600:SF1">
    <property type="entry name" value="PEPTIDASE INHIBITOR I78 FAMILY PROTEIN"/>
    <property type="match status" value="1"/>
</dbReference>
<dbReference type="EMBL" id="QZAT01000196">
    <property type="protein sequence ID" value="THX22214.1"/>
    <property type="molecule type" value="Genomic_DNA"/>
</dbReference>
<evidence type="ECO:0008006" key="4">
    <source>
        <dbReference type="Google" id="ProtNLM"/>
    </source>
</evidence>